<keyword evidence="3 6" id="KW-1133">Transmembrane helix</keyword>
<dbReference type="GO" id="GO:0016020">
    <property type="term" value="C:membrane"/>
    <property type="evidence" value="ECO:0007669"/>
    <property type="project" value="UniProtKB-SubCell"/>
</dbReference>
<sequence length="213" mass="23960">MNAALHLFLPFFFIALLTSFIIYGLQKSRKHRMSLMRRSDGNGEEMTALKNGGDASKKSRSHSAGNTATNKHNQKMLDDAARVERTITLMLIAAGVIFLVLSLPMTIYYIVHGFTHIKRMSVKEARWALYHMVCFVFIDSSHAINFFLYFCTAKRFRTQLIRIVTWRAACWGRRMTRRANTAGSNGNHADSGASVKTNCTNSTLLSASSAKIE</sequence>
<comment type="caution">
    <text evidence="8">The sequence shown here is derived from an EMBL/GenBank/DDBJ whole genome shotgun (WGS) entry which is preliminary data.</text>
</comment>
<dbReference type="Gene3D" id="1.20.1070.10">
    <property type="entry name" value="Rhodopsin 7-helix transmembrane proteins"/>
    <property type="match status" value="1"/>
</dbReference>
<dbReference type="AlphaFoldDB" id="A0A433SSR9"/>
<keyword evidence="9" id="KW-1185">Reference proteome</keyword>
<dbReference type="PANTHER" id="PTHR46641:SF25">
    <property type="entry name" value="CNMAMIDE RECEPTOR-RELATED"/>
    <property type="match status" value="1"/>
</dbReference>
<feature type="transmembrane region" description="Helical" evidence="6">
    <location>
        <begin position="6"/>
        <end position="25"/>
    </location>
</feature>
<keyword evidence="2 6" id="KW-0812">Transmembrane</keyword>
<feature type="region of interest" description="Disordered" evidence="5">
    <location>
        <begin position="43"/>
        <end position="70"/>
    </location>
</feature>
<evidence type="ECO:0000256" key="6">
    <source>
        <dbReference type="SAM" id="Phobius"/>
    </source>
</evidence>
<evidence type="ECO:0000256" key="2">
    <source>
        <dbReference type="ARBA" id="ARBA00022692"/>
    </source>
</evidence>
<evidence type="ECO:0000256" key="1">
    <source>
        <dbReference type="ARBA" id="ARBA00004370"/>
    </source>
</evidence>
<organism evidence="8 9">
    <name type="scientific">Elysia chlorotica</name>
    <name type="common">Eastern emerald elysia</name>
    <name type="synonym">Sea slug</name>
    <dbReference type="NCBI Taxonomy" id="188477"/>
    <lineage>
        <taxon>Eukaryota</taxon>
        <taxon>Metazoa</taxon>
        <taxon>Spiralia</taxon>
        <taxon>Lophotrochozoa</taxon>
        <taxon>Mollusca</taxon>
        <taxon>Gastropoda</taxon>
        <taxon>Heterobranchia</taxon>
        <taxon>Euthyneura</taxon>
        <taxon>Panpulmonata</taxon>
        <taxon>Sacoglossa</taxon>
        <taxon>Placobranchoidea</taxon>
        <taxon>Plakobranchidae</taxon>
        <taxon>Elysia</taxon>
    </lineage>
</organism>
<dbReference type="PROSITE" id="PS50262">
    <property type="entry name" value="G_PROTEIN_RECEP_F1_2"/>
    <property type="match status" value="1"/>
</dbReference>
<dbReference type="InterPro" id="IPR052954">
    <property type="entry name" value="GPCR-Ligand_Int"/>
</dbReference>
<keyword evidence="4 6" id="KW-0472">Membrane</keyword>
<protein>
    <recommendedName>
        <fullName evidence="7">G-protein coupled receptors family 1 profile domain-containing protein</fullName>
    </recommendedName>
</protein>
<dbReference type="SUPFAM" id="SSF81321">
    <property type="entry name" value="Family A G protein-coupled receptor-like"/>
    <property type="match status" value="1"/>
</dbReference>
<evidence type="ECO:0000256" key="5">
    <source>
        <dbReference type="SAM" id="MobiDB-lite"/>
    </source>
</evidence>
<evidence type="ECO:0000313" key="9">
    <source>
        <dbReference type="Proteomes" id="UP000271974"/>
    </source>
</evidence>
<reference evidence="8 9" key="1">
    <citation type="submission" date="2019-01" db="EMBL/GenBank/DDBJ databases">
        <title>A draft genome assembly of the solar-powered sea slug Elysia chlorotica.</title>
        <authorList>
            <person name="Cai H."/>
            <person name="Li Q."/>
            <person name="Fang X."/>
            <person name="Li J."/>
            <person name="Curtis N.E."/>
            <person name="Altenburger A."/>
            <person name="Shibata T."/>
            <person name="Feng M."/>
            <person name="Maeda T."/>
            <person name="Schwartz J.A."/>
            <person name="Shigenobu S."/>
            <person name="Lundholm N."/>
            <person name="Nishiyama T."/>
            <person name="Yang H."/>
            <person name="Hasebe M."/>
            <person name="Li S."/>
            <person name="Pierce S.K."/>
            <person name="Wang J."/>
        </authorList>
    </citation>
    <scope>NUCLEOTIDE SEQUENCE [LARGE SCALE GENOMIC DNA]</scope>
    <source>
        <strain evidence="8">EC2010</strain>
        <tissue evidence="8">Whole organism of an adult</tissue>
    </source>
</reference>
<comment type="subcellular location">
    <subcellularLocation>
        <location evidence="1">Membrane</location>
    </subcellularLocation>
</comment>
<proteinExistence type="predicted"/>
<name>A0A433SSR9_ELYCH</name>
<dbReference type="OrthoDB" id="9990906at2759"/>
<dbReference type="STRING" id="188477.A0A433SSR9"/>
<dbReference type="PANTHER" id="PTHR46641">
    <property type="entry name" value="FMRFAMIDE RECEPTOR-RELATED"/>
    <property type="match status" value="1"/>
</dbReference>
<dbReference type="EMBL" id="RQTK01001083">
    <property type="protein sequence ID" value="RUS72306.1"/>
    <property type="molecule type" value="Genomic_DNA"/>
</dbReference>
<evidence type="ECO:0000256" key="4">
    <source>
        <dbReference type="ARBA" id="ARBA00023136"/>
    </source>
</evidence>
<evidence type="ECO:0000313" key="8">
    <source>
        <dbReference type="EMBL" id="RUS72306.1"/>
    </source>
</evidence>
<feature type="transmembrane region" description="Helical" evidence="6">
    <location>
        <begin position="130"/>
        <end position="152"/>
    </location>
</feature>
<feature type="transmembrane region" description="Helical" evidence="6">
    <location>
        <begin position="86"/>
        <end position="110"/>
    </location>
</feature>
<evidence type="ECO:0000259" key="7">
    <source>
        <dbReference type="PROSITE" id="PS50262"/>
    </source>
</evidence>
<accession>A0A433SSR9</accession>
<gene>
    <name evidence="8" type="ORF">EGW08_019929</name>
</gene>
<dbReference type="Proteomes" id="UP000271974">
    <property type="component" value="Unassembled WGS sequence"/>
</dbReference>
<feature type="domain" description="G-protein coupled receptors family 1 profile" evidence="7">
    <location>
        <begin position="1"/>
        <end position="149"/>
    </location>
</feature>
<evidence type="ECO:0000256" key="3">
    <source>
        <dbReference type="ARBA" id="ARBA00022989"/>
    </source>
</evidence>
<dbReference type="InterPro" id="IPR017452">
    <property type="entry name" value="GPCR_Rhodpsn_7TM"/>
</dbReference>